<keyword evidence="4" id="KW-1185">Reference proteome</keyword>
<dbReference type="SMART" id="SM00597">
    <property type="entry name" value="ZnF_TTF"/>
    <property type="match status" value="1"/>
</dbReference>
<dbReference type="PANTHER" id="PTHR45749:SF23">
    <property type="entry name" value="ZINC FINGER MYM-TYPE PROTEIN 1-LIKE"/>
    <property type="match status" value="1"/>
</dbReference>
<feature type="region of interest" description="Disordered" evidence="1">
    <location>
        <begin position="1"/>
        <end position="27"/>
    </location>
</feature>
<name>A0AAV6UE90_9ARAC</name>
<proteinExistence type="predicted"/>
<organism evidence="3 4">
    <name type="scientific">Oedothorax gibbosus</name>
    <dbReference type="NCBI Taxonomy" id="931172"/>
    <lineage>
        <taxon>Eukaryota</taxon>
        <taxon>Metazoa</taxon>
        <taxon>Ecdysozoa</taxon>
        <taxon>Arthropoda</taxon>
        <taxon>Chelicerata</taxon>
        <taxon>Arachnida</taxon>
        <taxon>Araneae</taxon>
        <taxon>Araneomorphae</taxon>
        <taxon>Entelegynae</taxon>
        <taxon>Araneoidea</taxon>
        <taxon>Linyphiidae</taxon>
        <taxon>Erigoninae</taxon>
        <taxon>Oedothorax</taxon>
    </lineage>
</organism>
<protein>
    <recommendedName>
        <fullName evidence="2">TTF-type domain-containing protein</fullName>
    </recommendedName>
</protein>
<dbReference type="EMBL" id="JAFNEN010000460">
    <property type="protein sequence ID" value="KAG8182539.1"/>
    <property type="molecule type" value="Genomic_DNA"/>
</dbReference>
<feature type="compositionally biased region" description="Basic residues" evidence="1">
    <location>
        <begin position="11"/>
        <end position="27"/>
    </location>
</feature>
<comment type="caution">
    <text evidence="3">The sequence shown here is derived from an EMBL/GenBank/DDBJ whole genome shotgun (WGS) entry which is preliminary data.</text>
</comment>
<sequence>MSGRKYLSGAAKRKRKAEKHLERKNKKQTFTDTTLDNFFQVRAEREEIASFNSANLDIDQDVEETMNEILNDMSILQKETECLEPNIHADTKASASSEGTISTNITEYDSDPALWPSVNHTLREYFAKNKPQQNMEYLKDSGRMYGEKIRTCTPNNFFRKKQNGEVIERQWLIYSKSANALFCYPCKLFSESSDALCTSGLIDWQNVSKRLPSHETSRMHRESINQLSLLMNTSGRLDSLIVKETESERDYWRNVLQRVVEVVKFIAKRGLSFFGDNETLGSNQNGNFLGMLELLSQFDPFLAEHLKSRGNKGQGKVNYLSSTTVNNILQAMSRQVQTKIVTEVKEAKYFGIIVDSTPDLTHIDQLCVVLRYVDATNEPVERFITYVPIHSHTASHLYDTIVALLSHLQLDLKYCRAQSYDNASNMSGKYAGLQARIKSVYPLAEDSFTMLEEKAVEISGCKSYALSRKKKIRKFHDDSLSVDVTEEMSERDKFIIQTHNVICDDLIANLKKRKDAYSFLHDRLKFLFDCQQTSLSECTKKFQETYNEDIGEEFTEEYDQFHEFVPDAKNAIEKFRRIKSLQIEDTYPNVEVALRMFLSTTISNCSGERSFSAMKRIKTRLRSTMSNERLAELALLTIENDITDKLLRCCAYCTKFSKSGPASHHSIFLKSYINV</sequence>
<dbReference type="InterPro" id="IPR006580">
    <property type="entry name" value="Znf_TTF"/>
</dbReference>
<evidence type="ECO:0000313" key="4">
    <source>
        <dbReference type="Proteomes" id="UP000827092"/>
    </source>
</evidence>
<dbReference type="SUPFAM" id="SSF53098">
    <property type="entry name" value="Ribonuclease H-like"/>
    <property type="match status" value="1"/>
</dbReference>
<reference evidence="3 4" key="1">
    <citation type="journal article" date="2022" name="Nat. Ecol. Evol.">
        <title>A masculinizing supergene underlies an exaggerated male reproductive morph in a spider.</title>
        <authorList>
            <person name="Hendrickx F."/>
            <person name="De Corte Z."/>
            <person name="Sonet G."/>
            <person name="Van Belleghem S.M."/>
            <person name="Kostlbacher S."/>
            <person name="Vangestel C."/>
        </authorList>
    </citation>
    <scope>NUCLEOTIDE SEQUENCE [LARGE SCALE GENOMIC DNA]</scope>
    <source>
        <strain evidence="3">W744_W776</strain>
    </source>
</reference>
<dbReference type="AlphaFoldDB" id="A0AAV6UE90"/>
<dbReference type="Pfam" id="PF14291">
    <property type="entry name" value="DUF4371"/>
    <property type="match status" value="1"/>
</dbReference>
<gene>
    <name evidence="3" type="ORF">JTE90_002073</name>
</gene>
<dbReference type="InterPro" id="IPR012337">
    <property type="entry name" value="RNaseH-like_sf"/>
</dbReference>
<feature type="domain" description="TTF-type" evidence="2">
    <location>
        <begin position="159"/>
        <end position="236"/>
    </location>
</feature>
<dbReference type="PANTHER" id="PTHR45749">
    <property type="match status" value="1"/>
</dbReference>
<dbReference type="InterPro" id="IPR025398">
    <property type="entry name" value="DUF4371"/>
</dbReference>
<dbReference type="GO" id="GO:0046983">
    <property type="term" value="F:protein dimerization activity"/>
    <property type="evidence" value="ECO:0007669"/>
    <property type="project" value="InterPro"/>
</dbReference>
<dbReference type="InterPro" id="IPR008906">
    <property type="entry name" value="HATC_C_dom"/>
</dbReference>
<evidence type="ECO:0000313" key="3">
    <source>
        <dbReference type="EMBL" id="KAG8182539.1"/>
    </source>
</evidence>
<dbReference type="Pfam" id="PF05699">
    <property type="entry name" value="Dimer_Tnp_hAT"/>
    <property type="match status" value="1"/>
</dbReference>
<dbReference type="Proteomes" id="UP000827092">
    <property type="component" value="Unassembled WGS sequence"/>
</dbReference>
<accession>A0AAV6UE90</accession>
<evidence type="ECO:0000256" key="1">
    <source>
        <dbReference type="SAM" id="MobiDB-lite"/>
    </source>
</evidence>
<evidence type="ECO:0000259" key="2">
    <source>
        <dbReference type="SMART" id="SM00597"/>
    </source>
</evidence>